<dbReference type="Gene3D" id="3.40.50.850">
    <property type="entry name" value="Isochorismatase-like"/>
    <property type="match status" value="1"/>
</dbReference>
<feature type="domain" description="Isochorismatase-like" evidence="2">
    <location>
        <begin position="23"/>
        <end position="193"/>
    </location>
</feature>
<organism evidence="3 4">
    <name type="scientific">Microbaculum marinum</name>
    <dbReference type="NCBI Taxonomy" id="1764581"/>
    <lineage>
        <taxon>Bacteria</taxon>
        <taxon>Pseudomonadati</taxon>
        <taxon>Pseudomonadota</taxon>
        <taxon>Alphaproteobacteria</taxon>
        <taxon>Hyphomicrobiales</taxon>
        <taxon>Tepidamorphaceae</taxon>
        <taxon>Microbaculum</taxon>
    </lineage>
</organism>
<dbReference type="InterPro" id="IPR000868">
    <property type="entry name" value="Isochorismatase-like_dom"/>
</dbReference>
<evidence type="ECO:0000313" key="3">
    <source>
        <dbReference type="EMBL" id="MEJ8571706.1"/>
    </source>
</evidence>
<dbReference type="InterPro" id="IPR036380">
    <property type="entry name" value="Isochorismatase-like_sf"/>
</dbReference>
<dbReference type="EC" id="3.-.-.-" evidence="3"/>
<dbReference type="RefSeq" id="WP_340329400.1">
    <property type="nucleotide sequence ID" value="NZ_JAZHOF010000003.1"/>
</dbReference>
<evidence type="ECO:0000259" key="2">
    <source>
        <dbReference type="Pfam" id="PF00857"/>
    </source>
</evidence>
<dbReference type="InterPro" id="IPR050272">
    <property type="entry name" value="Isochorismatase-like_hydrls"/>
</dbReference>
<dbReference type="CDD" id="cd01014">
    <property type="entry name" value="nicotinamidase_related"/>
    <property type="match status" value="1"/>
</dbReference>
<reference evidence="3 4" key="1">
    <citation type="submission" date="2024-02" db="EMBL/GenBank/DDBJ databases">
        <title>Genome analysis and characterization of Microbaculum marinisediminis sp. nov., isolated from marine sediment.</title>
        <authorList>
            <person name="Du Z.-J."/>
            <person name="Ye Y.-Q."/>
            <person name="Zhang Z.-R."/>
            <person name="Yuan S.-M."/>
            <person name="Zhang X.-Y."/>
        </authorList>
    </citation>
    <scope>NUCLEOTIDE SEQUENCE [LARGE SCALE GENOMIC DNA]</scope>
    <source>
        <strain evidence="3 4">SDUM1044001</strain>
    </source>
</reference>
<name>A0AAW9RVU4_9HYPH</name>
<dbReference type="GO" id="GO:0016787">
    <property type="term" value="F:hydrolase activity"/>
    <property type="evidence" value="ECO:0007669"/>
    <property type="project" value="UniProtKB-KW"/>
</dbReference>
<gene>
    <name evidence="3" type="ORF">V3328_09500</name>
</gene>
<protein>
    <submittedName>
        <fullName evidence="3">Cysteine hydrolase family protein</fullName>
        <ecNumber evidence="3">3.-.-.-</ecNumber>
    </submittedName>
</protein>
<proteinExistence type="predicted"/>
<accession>A0AAW9RVU4</accession>
<dbReference type="AlphaFoldDB" id="A0AAW9RVU4"/>
<keyword evidence="1 3" id="KW-0378">Hydrolase</keyword>
<evidence type="ECO:0000313" key="4">
    <source>
        <dbReference type="Proteomes" id="UP001378188"/>
    </source>
</evidence>
<dbReference type="PANTHER" id="PTHR43540:SF15">
    <property type="entry name" value="BLR5631 PROTEIN"/>
    <property type="match status" value="1"/>
</dbReference>
<sequence>MSDPKTLLALAGANLAPVPLSQAALLIIDAQNEYLDGTLALPGVQPAVAEIGHLLERARAGGRPVIHLRHMGQPGGLFDAQARPGQIVDPLTPLADEPVVGKSLPNAFAGTNLKSLVDELGVKQLVVTGFMTHMCVSATVRAAVDLGLFSTVVASACATRDLPSPTGGAAVPAQSLHEAALAALADRFAVVARGAGDVPD</sequence>
<dbReference type="SUPFAM" id="SSF52499">
    <property type="entry name" value="Isochorismatase-like hydrolases"/>
    <property type="match status" value="1"/>
</dbReference>
<dbReference type="EMBL" id="JAZHOF010000003">
    <property type="protein sequence ID" value="MEJ8571706.1"/>
    <property type="molecule type" value="Genomic_DNA"/>
</dbReference>
<dbReference type="Proteomes" id="UP001378188">
    <property type="component" value="Unassembled WGS sequence"/>
</dbReference>
<dbReference type="Pfam" id="PF00857">
    <property type="entry name" value="Isochorismatase"/>
    <property type="match status" value="1"/>
</dbReference>
<evidence type="ECO:0000256" key="1">
    <source>
        <dbReference type="ARBA" id="ARBA00022801"/>
    </source>
</evidence>
<dbReference type="PANTHER" id="PTHR43540">
    <property type="entry name" value="PEROXYUREIDOACRYLATE/UREIDOACRYLATE AMIDOHYDROLASE-RELATED"/>
    <property type="match status" value="1"/>
</dbReference>
<keyword evidence="4" id="KW-1185">Reference proteome</keyword>
<comment type="caution">
    <text evidence="3">The sequence shown here is derived from an EMBL/GenBank/DDBJ whole genome shotgun (WGS) entry which is preliminary data.</text>
</comment>